<evidence type="ECO:0000256" key="1">
    <source>
        <dbReference type="ARBA" id="ARBA00038097"/>
    </source>
</evidence>
<accession>A0A0V0QLC3</accession>
<dbReference type="GO" id="GO:0052689">
    <property type="term" value="F:carboxylic ester hydrolase activity"/>
    <property type="evidence" value="ECO:0007669"/>
    <property type="project" value="TreeGrafter"/>
</dbReference>
<reference evidence="3 4" key="1">
    <citation type="journal article" date="2015" name="Sci. Rep.">
        <title>Genome of the facultative scuticociliatosis pathogen Pseudocohnilembus persalinus provides insight into its virulence through horizontal gene transfer.</title>
        <authorList>
            <person name="Xiong J."/>
            <person name="Wang G."/>
            <person name="Cheng J."/>
            <person name="Tian M."/>
            <person name="Pan X."/>
            <person name="Warren A."/>
            <person name="Jiang C."/>
            <person name="Yuan D."/>
            <person name="Miao W."/>
        </authorList>
    </citation>
    <scope>NUCLEOTIDE SEQUENCE [LARGE SCALE GENOMIC DNA]</scope>
    <source>
        <strain evidence="3">36N120E</strain>
    </source>
</reference>
<dbReference type="OrthoDB" id="430332at2759"/>
<dbReference type="Proteomes" id="UP000054937">
    <property type="component" value="Unassembled WGS sequence"/>
</dbReference>
<comment type="caution">
    <text evidence="3">The sequence shown here is derived from an EMBL/GenBank/DDBJ whole genome shotgun (WGS) entry which is preliminary data.</text>
</comment>
<dbReference type="PANTHER" id="PTHR42886">
    <property type="entry name" value="RE40534P-RELATED"/>
    <property type="match status" value="1"/>
</dbReference>
<dbReference type="Pfam" id="PF00561">
    <property type="entry name" value="Abhydrolase_1"/>
    <property type="match status" value="1"/>
</dbReference>
<evidence type="ECO:0000313" key="3">
    <source>
        <dbReference type="EMBL" id="KRX02970.1"/>
    </source>
</evidence>
<dbReference type="PANTHER" id="PTHR42886:SF29">
    <property type="entry name" value="PUMMELIG, ISOFORM A"/>
    <property type="match status" value="1"/>
</dbReference>
<gene>
    <name evidence="3" type="ORF">PPERSA_09388</name>
</gene>
<dbReference type="EMBL" id="LDAU01000148">
    <property type="protein sequence ID" value="KRX02970.1"/>
    <property type="molecule type" value="Genomic_DNA"/>
</dbReference>
<organism evidence="3 4">
    <name type="scientific">Pseudocohnilembus persalinus</name>
    <name type="common">Ciliate</name>
    <dbReference type="NCBI Taxonomy" id="266149"/>
    <lineage>
        <taxon>Eukaryota</taxon>
        <taxon>Sar</taxon>
        <taxon>Alveolata</taxon>
        <taxon>Ciliophora</taxon>
        <taxon>Intramacronucleata</taxon>
        <taxon>Oligohymenophorea</taxon>
        <taxon>Scuticociliatia</taxon>
        <taxon>Philasterida</taxon>
        <taxon>Pseudocohnilembidae</taxon>
        <taxon>Pseudocohnilembus</taxon>
    </lineage>
</organism>
<dbReference type="InterPro" id="IPR000073">
    <property type="entry name" value="AB_hydrolase_1"/>
</dbReference>
<dbReference type="SUPFAM" id="SSF53474">
    <property type="entry name" value="alpha/beta-Hydrolases"/>
    <property type="match status" value="1"/>
</dbReference>
<dbReference type="GO" id="GO:0006654">
    <property type="term" value="P:phosphatidic acid biosynthetic process"/>
    <property type="evidence" value="ECO:0007669"/>
    <property type="project" value="TreeGrafter"/>
</dbReference>
<dbReference type="AlphaFoldDB" id="A0A0V0QLC3"/>
<comment type="similarity">
    <text evidence="1">Belongs to the peptidase S33 family. ABHD4/ABHD5 subfamily.</text>
</comment>
<sequence>MKKFSDENNNLDRVEIELIQKEDKILDDYQIKFLQAKVLEEKILNQFSNLSKDHLHVYDIYLNDIKTEWIHTIEYGPTNEHQQQDSHQNQRNINQIPIVLTHGYGNCSLAYYKLIKFLGKSRKIYAIDWLGNGLSARPDFNLKESTDIINFFTESLEIWRQKMKIEKFILIGHSFGGFLSAHYTVKYQKYVENLHLLSPLGCTKNDIGIGHDEYDLNSYKKNSNLCCLKQLFMKRLVIPKWEQEFTPKEMLNYGRCVPSNLILRLLLKFQLKFSCEESKYMAKFLKEIYHLPNSSYKAIHRIFTFPELKAIDNNSLQEIFPLKLQIGANFYFGDKDWMDQEGAQIMVDSQMIKGQLFTIPNAKHDIQLDNPKYLAQILLENCKKININGNENFIQNYQQKYFIQQDIEKNYYKSQIGYKNNQNQYFQEKQNFIQYNEDAI</sequence>
<evidence type="ECO:0000313" key="4">
    <source>
        <dbReference type="Proteomes" id="UP000054937"/>
    </source>
</evidence>
<dbReference type="Gene3D" id="3.40.50.1820">
    <property type="entry name" value="alpha/beta hydrolase"/>
    <property type="match status" value="1"/>
</dbReference>
<dbReference type="GO" id="GO:0055088">
    <property type="term" value="P:lipid homeostasis"/>
    <property type="evidence" value="ECO:0007669"/>
    <property type="project" value="TreeGrafter"/>
</dbReference>
<dbReference type="GO" id="GO:0042171">
    <property type="term" value="F:lysophosphatidic acid acyltransferase activity"/>
    <property type="evidence" value="ECO:0007669"/>
    <property type="project" value="TreeGrafter"/>
</dbReference>
<protein>
    <recommendedName>
        <fullName evidence="2">AB hydrolase-1 domain-containing protein</fullName>
    </recommendedName>
</protein>
<proteinExistence type="inferred from homology"/>
<name>A0A0V0QLC3_PSEPJ</name>
<dbReference type="InterPro" id="IPR029058">
    <property type="entry name" value="AB_hydrolase_fold"/>
</dbReference>
<dbReference type="OMA" id="RVQNDLW"/>
<evidence type="ECO:0000259" key="2">
    <source>
        <dbReference type="Pfam" id="PF00561"/>
    </source>
</evidence>
<keyword evidence="4" id="KW-1185">Reference proteome</keyword>
<dbReference type="InParanoid" id="A0A0V0QLC3"/>
<feature type="domain" description="AB hydrolase-1" evidence="2">
    <location>
        <begin position="97"/>
        <end position="203"/>
    </location>
</feature>